<sequence>MELQEARKIIRGSAYTTYLNELEYEFVLPHLDIKLKFVGLINIFRFFKEQDEGWKLKTLDPSNNYFSHSTSFFSTAYTFIQKFLNEYISNNNYSESNLQSTFKSYLQAYLSPNQYVFLSESSEVEFLLKLLVKDEQKFHGGYRFFTDQSMDYNSRKGIEGYILSYEFANRENSVLFNRRESEKRYVNDIRNKIQNVEDDYNNKVISLVQKIEEDYKNNTDLQSESQSKSRQLLADWLQFKRTSFFGFLDATNTEFKALFENSKSEFNSLQNQYSELLKLQEPVKYWKDRANELNTKANSILKAIMGVSLLFAIMVYFLLWFTPEGLLESFFDGDKYKAFRWSFVFVIFVSIFFVVIKALLKYMFSNYHLARDAEEREKLTYLYISIRNNSEVSEEEKKIVFQALFSRSDTGLLKEDSSPTMPGISSIIEKNIK</sequence>
<feature type="transmembrane region" description="Helical" evidence="1">
    <location>
        <begin position="299"/>
        <end position="321"/>
    </location>
</feature>
<evidence type="ECO:0000259" key="2">
    <source>
        <dbReference type="Pfam" id="PF19658"/>
    </source>
</evidence>
<keyword evidence="1" id="KW-0812">Transmembrane</keyword>
<proteinExistence type="predicted"/>
<protein>
    <recommendedName>
        <fullName evidence="2">DUF6161 domain-containing protein</fullName>
    </recommendedName>
</protein>
<accession>A0A1H6H3U2</accession>
<evidence type="ECO:0000313" key="3">
    <source>
        <dbReference type="EMBL" id="SEH30371.1"/>
    </source>
</evidence>
<feature type="transmembrane region" description="Helical" evidence="1">
    <location>
        <begin position="341"/>
        <end position="360"/>
    </location>
</feature>
<evidence type="ECO:0000313" key="4">
    <source>
        <dbReference type="Proteomes" id="UP000198561"/>
    </source>
</evidence>
<keyword evidence="1" id="KW-1133">Transmembrane helix</keyword>
<organism evidence="3 4">
    <name type="scientific">Chryseobacterium culicis</name>
    <dbReference type="NCBI Taxonomy" id="680127"/>
    <lineage>
        <taxon>Bacteria</taxon>
        <taxon>Pseudomonadati</taxon>
        <taxon>Bacteroidota</taxon>
        <taxon>Flavobacteriia</taxon>
        <taxon>Flavobacteriales</taxon>
        <taxon>Weeksellaceae</taxon>
        <taxon>Chryseobacterium group</taxon>
        <taxon>Chryseobacterium</taxon>
    </lineage>
</organism>
<dbReference type="AlphaFoldDB" id="A0A1H6H3U2"/>
<dbReference type="Pfam" id="PF19658">
    <property type="entry name" value="DUF6161"/>
    <property type="match status" value="1"/>
</dbReference>
<dbReference type="Proteomes" id="UP000198561">
    <property type="component" value="Unassembled WGS sequence"/>
</dbReference>
<dbReference type="InterPro" id="IPR046159">
    <property type="entry name" value="DUF6161"/>
</dbReference>
<reference evidence="3 4" key="1">
    <citation type="submission" date="2016-10" db="EMBL/GenBank/DDBJ databases">
        <authorList>
            <person name="de Groot N.N."/>
        </authorList>
    </citation>
    <scope>NUCLEOTIDE SEQUENCE [LARGE SCALE GENOMIC DNA]</scope>
    <source>
        <strain evidence="3 4">DSM 23031</strain>
    </source>
</reference>
<dbReference type="EMBL" id="FNWQ01000001">
    <property type="protein sequence ID" value="SEH30371.1"/>
    <property type="molecule type" value="Genomic_DNA"/>
</dbReference>
<feature type="domain" description="DUF6161" evidence="2">
    <location>
        <begin position="238"/>
        <end position="419"/>
    </location>
</feature>
<name>A0A1H6H3U2_CHRCI</name>
<keyword evidence="1" id="KW-0472">Membrane</keyword>
<gene>
    <name evidence="3" type="ORF">SAMN05421593_1356</name>
</gene>
<dbReference type="OrthoDB" id="6193541at2"/>
<evidence type="ECO:0000256" key="1">
    <source>
        <dbReference type="SAM" id="Phobius"/>
    </source>
</evidence>
<dbReference type="RefSeq" id="WP_089690491.1">
    <property type="nucleotide sequence ID" value="NZ_FNWQ01000001.1"/>
</dbReference>